<dbReference type="Proteomes" id="UP000009058">
    <property type="component" value="Chromosome 6"/>
</dbReference>
<organism evidence="1 2">
    <name type="scientific">Pyricularia oryzae (strain 70-15 / ATCC MYA-4617 / FGSC 8958)</name>
    <name type="common">Rice blast fungus</name>
    <name type="synonym">Magnaporthe oryzae</name>
    <dbReference type="NCBI Taxonomy" id="242507"/>
    <lineage>
        <taxon>Eukaryota</taxon>
        <taxon>Fungi</taxon>
        <taxon>Dikarya</taxon>
        <taxon>Ascomycota</taxon>
        <taxon>Pezizomycotina</taxon>
        <taxon>Sordariomycetes</taxon>
        <taxon>Sordariomycetidae</taxon>
        <taxon>Magnaporthales</taxon>
        <taxon>Pyriculariaceae</taxon>
        <taxon>Pyricularia</taxon>
    </lineage>
</organism>
<name>G4NFR4_PYRO7</name>
<evidence type="ECO:0000313" key="2">
    <source>
        <dbReference type="Proteomes" id="UP000009058"/>
    </source>
</evidence>
<keyword evidence="2" id="KW-1185">Reference proteome</keyword>
<sequence length="86" mass="9904">MRLSYREKNQEAVCLPFPSTPTWTLIGTEEQGIGLENLLTLLEANNGQFLSHRKALLADMPCKMENDFPRIQKDEVWRPINDTICL</sequence>
<accession>G4NFR4</accession>
<reference key="2">
    <citation type="submission" date="2011-05" db="EMBL/GenBank/DDBJ databases">
        <title>The Genome Sequence of Magnaporthe oryzae 70-15.</title>
        <authorList>
            <consortium name="The Broad Institute Genome Sequencing Platform"/>
            <person name="Ma L.-J."/>
            <person name="Dead R."/>
            <person name="Young S.K."/>
            <person name="Zeng Q."/>
            <person name="Gargeya S."/>
            <person name="Fitzgerald M."/>
            <person name="Haas B."/>
            <person name="Abouelleil A."/>
            <person name="Alvarado L."/>
            <person name="Arachchi H.M."/>
            <person name="Berlin A."/>
            <person name="Brown A."/>
            <person name="Chapman S.B."/>
            <person name="Chen Z."/>
            <person name="Dunbar C."/>
            <person name="Freedman E."/>
            <person name="Gearin G."/>
            <person name="Gellesch M."/>
            <person name="Goldberg J."/>
            <person name="Griggs A."/>
            <person name="Gujja S."/>
            <person name="Heiman D."/>
            <person name="Howarth C."/>
            <person name="Larson L."/>
            <person name="Lui A."/>
            <person name="MacDonald P.J.P."/>
            <person name="Mehta T."/>
            <person name="Montmayeur A."/>
            <person name="Murphy C."/>
            <person name="Neiman D."/>
            <person name="Pearson M."/>
            <person name="Priest M."/>
            <person name="Roberts A."/>
            <person name="Saif S."/>
            <person name="Shea T."/>
            <person name="Shenoy N."/>
            <person name="Sisk P."/>
            <person name="Stolte C."/>
            <person name="Sykes S."/>
            <person name="Yandava C."/>
            <person name="Wortman J."/>
            <person name="Nusbaum C."/>
            <person name="Birren B."/>
        </authorList>
    </citation>
    <scope>NUCLEOTIDE SEQUENCE</scope>
    <source>
        <strain>70-15</strain>
    </source>
</reference>
<dbReference type="EMBL" id="CM001236">
    <property type="protein sequence ID" value="EHA46871.1"/>
    <property type="molecule type" value="Genomic_DNA"/>
</dbReference>
<dbReference type="RefSeq" id="XP_003719238.1">
    <property type="nucleotide sequence ID" value="XM_003719190.1"/>
</dbReference>
<protein>
    <submittedName>
        <fullName evidence="1">Uncharacterized protein</fullName>
    </submittedName>
</protein>
<evidence type="ECO:0000313" key="1">
    <source>
        <dbReference type="EMBL" id="EHA46871.1"/>
    </source>
</evidence>
<reference evidence="1 2" key="1">
    <citation type="journal article" date="2005" name="Nature">
        <title>The genome sequence of the rice blast fungus Magnaporthe grisea.</title>
        <authorList>
            <person name="Dean R.A."/>
            <person name="Talbot N.J."/>
            <person name="Ebbole D.J."/>
            <person name="Farman M.L."/>
            <person name="Mitchell T.K."/>
            <person name="Orbach M.J."/>
            <person name="Thon M."/>
            <person name="Kulkarni R."/>
            <person name="Xu J.R."/>
            <person name="Pan H."/>
            <person name="Read N.D."/>
            <person name="Lee Y.H."/>
            <person name="Carbone I."/>
            <person name="Brown D."/>
            <person name="Oh Y.Y."/>
            <person name="Donofrio N."/>
            <person name="Jeong J.S."/>
            <person name="Soanes D.M."/>
            <person name="Djonovic S."/>
            <person name="Kolomiets E."/>
            <person name="Rehmeyer C."/>
            <person name="Li W."/>
            <person name="Harding M."/>
            <person name="Kim S."/>
            <person name="Lebrun M.H."/>
            <person name="Bohnert H."/>
            <person name="Coughlan S."/>
            <person name="Butler J."/>
            <person name="Calvo S."/>
            <person name="Ma L.J."/>
            <person name="Nicol R."/>
            <person name="Purcell S."/>
            <person name="Nusbaum C."/>
            <person name="Galagan J.E."/>
            <person name="Birren B.W."/>
        </authorList>
    </citation>
    <scope>NUCLEOTIDE SEQUENCE [LARGE SCALE GENOMIC DNA]</scope>
    <source>
        <strain evidence="2">70-15 / ATCC MYA-4617 / FGSC 8958</strain>
    </source>
</reference>
<dbReference type="GeneID" id="12985211"/>
<dbReference type="SMR" id="G4NFR4"/>
<proteinExistence type="predicted"/>
<gene>
    <name evidence="1" type="ORF">MGG_17576</name>
</gene>
<dbReference type="InParanoid" id="G4NFR4"/>
<dbReference type="KEGG" id="mgr:MGG_17576"/>
<dbReference type="AlphaFoldDB" id="G4NFR4"/>
<dbReference type="VEuPathDB" id="FungiDB:MGG_17576"/>
<dbReference type="HOGENOM" id="CLU_2498296_0_0_1"/>